<proteinExistence type="predicted"/>
<gene>
    <name evidence="2" type="ORF">BO97DRAFT_175700</name>
</gene>
<dbReference type="EMBL" id="KZ824270">
    <property type="protein sequence ID" value="RAL15827.1"/>
    <property type="molecule type" value="Genomic_DNA"/>
</dbReference>
<protein>
    <submittedName>
        <fullName evidence="2">Uncharacterized protein</fullName>
    </submittedName>
</protein>
<accession>A0A395I6X3</accession>
<evidence type="ECO:0000256" key="1">
    <source>
        <dbReference type="SAM" id="MobiDB-lite"/>
    </source>
</evidence>
<keyword evidence="3" id="KW-1185">Reference proteome</keyword>
<dbReference type="GeneID" id="37194629"/>
<dbReference type="AlphaFoldDB" id="A0A395I6X3"/>
<sequence length="110" mass="12051">MTEREVVPPKHKRFRTRSRTGCRTSRTQRIRCDQFPGLATIAAIPIGAASITSTGSQLTPRDPCTNALDLRACVDFGSGRKTLFLLLSTSHDPRSGRSGRFTIGETRSST</sequence>
<feature type="compositionally biased region" description="Basic residues" evidence="1">
    <location>
        <begin position="9"/>
        <end position="20"/>
    </location>
</feature>
<dbReference type="VEuPathDB" id="FungiDB:BO97DRAFT_175700"/>
<organism evidence="2 3">
    <name type="scientific">Aspergillus homomorphus (strain CBS 101889)</name>
    <dbReference type="NCBI Taxonomy" id="1450537"/>
    <lineage>
        <taxon>Eukaryota</taxon>
        <taxon>Fungi</taxon>
        <taxon>Dikarya</taxon>
        <taxon>Ascomycota</taxon>
        <taxon>Pezizomycotina</taxon>
        <taxon>Eurotiomycetes</taxon>
        <taxon>Eurotiomycetidae</taxon>
        <taxon>Eurotiales</taxon>
        <taxon>Aspergillaceae</taxon>
        <taxon>Aspergillus</taxon>
        <taxon>Aspergillus subgen. Circumdati</taxon>
    </lineage>
</organism>
<dbReference type="RefSeq" id="XP_025554981.1">
    <property type="nucleotide sequence ID" value="XM_025690340.1"/>
</dbReference>
<reference evidence="2 3" key="1">
    <citation type="submission" date="2018-02" db="EMBL/GenBank/DDBJ databases">
        <title>The genomes of Aspergillus section Nigri reveals drivers in fungal speciation.</title>
        <authorList>
            <consortium name="DOE Joint Genome Institute"/>
            <person name="Vesth T.C."/>
            <person name="Nybo J."/>
            <person name="Theobald S."/>
            <person name="Brandl J."/>
            <person name="Frisvad J.C."/>
            <person name="Nielsen K.F."/>
            <person name="Lyhne E.K."/>
            <person name="Kogle M.E."/>
            <person name="Kuo A."/>
            <person name="Riley R."/>
            <person name="Clum A."/>
            <person name="Nolan M."/>
            <person name="Lipzen A."/>
            <person name="Salamov A."/>
            <person name="Henrissat B."/>
            <person name="Wiebenga A."/>
            <person name="De vries R.P."/>
            <person name="Grigoriev I.V."/>
            <person name="Mortensen U.H."/>
            <person name="Andersen M.R."/>
            <person name="Baker S.E."/>
        </authorList>
    </citation>
    <scope>NUCLEOTIDE SEQUENCE [LARGE SCALE GENOMIC DNA]</scope>
    <source>
        <strain evidence="2 3">CBS 101889</strain>
    </source>
</reference>
<evidence type="ECO:0000313" key="3">
    <source>
        <dbReference type="Proteomes" id="UP000248961"/>
    </source>
</evidence>
<dbReference type="Proteomes" id="UP000248961">
    <property type="component" value="Unassembled WGS sequence"/>
</dbReference>
<evidence type="ECO:0000313" key="2">
    <source>
        <dbReference type="EMBL" id="RAL15827.1"/>
    </source>
</evidence>
<name>A0A395I6X3_ASPHC</name>
<feature type="region of interest" description="Disordered" evidence="1">
    <location>
        <begin position="1"/>
        <end position="25"/>
    </location>
</feature>